<evidence type="ECO:0000256" key="4">
    <source>
        <dbReference type="PROSITE-ProRule" id="PRU01024"/>
    </source>
</evidence>
<keyword evidence="8" id="KW-1185">Reference proteome</keyword>
<dbReference type="EMBL" id="CP002198">
    <property type="protein sequence ID" value="ADN17138.1"/>
    <property type="molecule type" value="Genomic_DNA"/>
</dbReference>
<dbReference type="STRING" id="497965.Cyan7822_5257"/>
<feature type="active site" description="Nucleophile" evidence="4">
    <location>
        <position position="411"/>
    </location>
</feature>
<dbReference type="RefSeq" id="WP_013325176.1">
    <property type="nucleotide sequence ID" value="NC_014501.1"/>
</dbReference>
<dbReference type="NCBIfam" id="TIGR00479">
    <property type="entry name" value="rumA"/>
    <property type="match status" value="1"/>
</dbReference>
<organism evidence="7 8">
    <name type="scientific">Gloeothece verrucosa (strain PCC 7822)</name>
    <name type="common">Cyanothece sp. (strain PCC 7822)</name>
    <dbReference type="NCBI Taxonomy" id="497965"/>
    <lineage>
        <taxon>Bacteria</taxon>
        <taxon>Bacillati</taxon>
        <taxon>Cyanobacteriota</taxon>
        <taxon>Cyanophyceae</taxon>
        <taxon>Oscillatoriophycideae</taxon>
        <taxon>Chroococcales</taxon>
        <taxon>Aphanothecaceae</taxon>
        <taxon>Gloeothece</taxon>
        <taxon>Gloeothece verrucosa</taxon>
    </lineage>
</organism>
<dbReference type="InterPro" id="IPR012340">
    <property type="entry name" value="NA-bd_OB-fold"/>
</dbReference>
<evidence type="ECO:0000313" key="8">
    <source>
        <dbReference type="Proteomes" id="UP000008206"/>
    </source>
</evidence>
<evidence type="ECO:0000256" key="3">
    <source>
        <dbReference type="ARBA" id="ARBA00022691"/>
    </source>
</evidence>
<dbReference type="Gene3D" id="3.40.50.150">
    <property type="entry name" value="Vaccinia Virus protein VP39"/>
    <property type="match status" value="1"/>
</dbReference>
<name>E0U629_GLOV7</name>
<proteinExistence type="inferred from homology"/>
<gene>
    <name evidence="7" type="ordered locus">Cyan7822_5257</name>
</gene>
<evidence type="ECO:0000259" key="6">
    <source>
        <dbReference type="PROSITE" id="PS50926"/>
    </source>
</evidence>
<dbReference type="KEGG" id="cyj:Cyan7822_5257"/>
<feature type="binding site" evidence="4">
    <location>
        <position position="289"/>
    </location>
    <ligand>
        <name>S-adenosyl-L-methionine</name>
        <dbReference type="ChEBI" id="CHEBI:59789"/>
    </ligand>
</feature>
<dbReference type="FunFam" id="2.40.50.140:FF:000097">
    <property type="entry name" value="23S rRNA (uracil(1939)-C(5))-methyltransferase RlmD"/>
    <property type="match status" value="1"/>
</dbReference>
<dbReference type="CDD" id="cd02440">
    <property type="entry name" value="AdoMet_MTases"/>
    <property type="match status" value="1"/>
</dbReference>
<feature type="active site" evidence="5">
    <location>
        <position position="411"/>
    </location>
</feature>
<dbReference type="Gene3D" id="2.40.50.140">
    <property type="entry name" value="Nucleic acid-binding proteins"/>
    <property type="match status" value="1"/>
</dbReference>
<dbReference type="GO" id="GO:0070475">
    <property type="term" value="P:rRNA base methylation"/>
    <property type="evidence" value="ECO:0007669"/>
    <property type="project" value="TreeGrafter"/>
</dbReference>
<evidence type="ECO:0000256" key="5">
    <source>
        <dbReference type="PROSITE-ProRule" id="PRU10015"/>
    </source>
</evidence>
<feature type="binding site" evidence="4">
    <location>
        <position position="318"/>
    </location>
    <ligand>
        <name>S-adenosyl-L-methionine</name>
        <dbReference type="ChEBI" id="CHEBI:59789"/>
    </ligand>
</feature>
<dbReference type="GO" id="GO:0070041">
    <property type="term" value="F:rRNA (uridine-C5-)-methyltransferase activity"/>
    <property type="evidence" value="ECO:0007669"/>
    <property type="project" value="TreeGrafter"/>
</dbReference>
<feature type="domain" description="TRAM" evidence="6">
    <location>
        <begin position="1"/>
        <end position="59"/>
    </location>
</feature>
<feature type="binding site" evidence="4">
    <location>
        <position position="384"/>
    </location>
    <ligand>
        <name>S-adenosyl-L-methionine</name>
        <dbReference type="ChEBI" id="CHEBI:59789"/>
    </ligand>
</feature>
<protein>
    <submittedName>
        <fullName evidence="7">RNA methyltransferase, TrmA family</fullName>
    </submittedName>
</protein>
<dbReference type="Proteomes" id="UP000008206">
    <property type="component" value="Chromosome"/>
</dbReference>
<comment type="similarity">
    <text evidence="4">Belongs to the class I-like SAM-binding methyltransferase superfamily. RNA M5U methyltransferase family.</text>
</comment>
<feature type="binding site" evidence="4">
    <location>
        <position position="339"/>
    </location>
    <ligand>
        <name>S-adenosyl-L-methionine</name>
        <dbReference type="ChEBI" id="CHEBI:59789"/>
    </ligand>
</feature>
<dbReference type="Pfam" id="PF01938">
    <property type="entry name" value="TRAM"/>
    <property type="match status" value="1"/>
</dbReference>
<dbReference type="Pfam" id="PF05958">
    <property type="entry name" value="tRNA_U5-meth_tr"/>
    <property type="match status" value="1"/>
</dbReference>
<dbReference type="SUPFAM" id="SSF53335">
    <property type="entry name" value="S-adenosyl-L-methionine-dependent methyltransferases"/>
    <property type="match status" value="1"/>
</dbReference>
<dbReference type="SUPFAM" id="SSF50249">
    <property type="entry name" value="Nucleic acid-binding proteins"/>
    <property type="match status" value="1"/>
</dbReference>
<evidence type="ECO:0000256" key="1">
    <source>
        <dbReference type="ARBA" id="ARBA00022603"/>
    </source>
</evidence>
<reference evidence="8" key="1">
    <citation type="journal article" date="2011" name="MBio">
        <title>Novel metabolic attributes of the genus Cyanothece, comprising a group of unicellular nitrogen-fixing Cyanobacteria.</title>
        <authorList>
            <person name="Bandyopadhyay A."/>
            <person name="Elvitigala T."/>
            <person name="Welsh E."/>
            <person name="Stockel J."/>
            <person name="Liberton M."/>
            <person name="Min H."/>
            <person name="Sherman L.A."/>
            <person name="Pakrasi H.B."/>
        </authorList>
    </citation>
    <scope>NUCLEOTIDE SEQUENCE [LARGE SCALE GENOMIC DNA]</scope>
    <source>
        <strain evidence="8">PCC 7822</strain>
    </source>
</reference>
<keyword evidence="2 4" id="KW-0808">Transferase</keyword>
<dbReference type="PROSITE" id="PS01230">
    <property type="entry name" value="TRMA_1"/>
    <property type="match status" value="1"/>
</dbReference>
<dbReference type="HOGENOM" id="CLU_014689_7_2_3"/>
<dbReference type="InterPro" id="IPR029063">
    <property type="entry name" value="SAM-dependent_MTases_sf"/>
</dbReference>
<keyword evidence="1 4" id="KW-0489">Methyltransferase</keyword>
<dbReference type="FunFam" id="2.40.50.1070:FF:000003">
    <property type="entry name" value="23S rRNA (Uracil-5-)-methyltransferase RumA"/>
    <property type="match status" value="1"/>
</dbReference>
<dbReference type="InterPro" id="IPR010280">
    <property type="entry name" value="U5_MeTrfase_fam"/>
</dbReference>
<dbReference type="PANTHER" id="PTHR11061:SF30">
    <property type="entry name" value="TRNA (URACIL(54)-C(5))-METHYLTRANSFERASE"/>
    <property type="match status" value="1"/>
</dbReference>
<evidence type="ECO:0000256" key="2">
    <source>
        <dbReference type="ARBA" id="ARBA00022679"/>
    </source>
</evidence>
<dbReference type="PROSITE" id="PS51687">
    <property type="entry name" value="SAM_MT_RNA_M5U"/>
    <property type="match status" value="1"/>
</dbReference>
<dbReference type="InterPro" id="IPR030390">
    <property type="entry name" value="MeTrfase_TrmA_AS"/>
</dbReference>
<dbReference type="OrthoDB" id="9804590at2"/>
<evidence type="ECO:0000313" key="7">
    <source>
        <dbReference type="EMBL" id="ADN17138.1"/>
    </source>
</evidence>
<dbReference type="InterPro" id="IPR002792">
    <property type="entry name" value="TRAM_dom"/>
</dbReference>
<dbReference type="AlphaFoldDB" id="E0U629"/>
<keyword evidence="3 4" id="KW-0949">S-adenosyl-L-methionine</keyword>
<dbReference type="eggNOG" id="COG2265">
    <property type="taxonomic scope" value="Bacteria"/>
</dbReference>
<accession>E0U629</accession>
<dbReference type="FunFam" id="3.40.50.150:FF:000009">
    <property type="entry name" value="23S rRNA (Uracil(1939)-C(5))-methyltransferase RlmD"/>
    <property type="match status" value="1"/>
</dbReference>
<sequence length="460" mass="51464">MTKQGDLVEIEITDLSSSGDGVGRIEGWVVFVPDTVPGDLALVRLINFKKQYADGKLEQLIEASPHRIRPRCIVADKCGGCQWQHINPEYQRTAKSLMVTQTLQRIGGFCDPPVAPILGEGNRPELKPLEYRNKASYPLGISAQGTVKAGYYRRQTHHIVNLNQCPVQDPRLNPFLAKIKADIAERKWTIYQEKHHQGQLRHLSLRIGRRTGEILLTLVTTDVHLKGIEEQAQIWLKRYPGLVGVCLNYNPSKTNVIFGEQTQTVAGRPYLREIFAELEFELRPETFFQVNTEAAEALIDVIFDKLELQGTETLVDAYCGIGTFTLPLARRVKQAFGIELHSSSIIQAQKNAQINGLSNVSFMTGAVETLLPLVDMTPDLVLLDPPRKGCPPTVIDTLLKLKPPRIVYISCQVGTLARDLKQLCDKGSYHLTFVQPADFFPQTSHVECAAFLSQESLNMI</sequence>
<dbReference type="PROSITE" id="PS50926">
    <property type="entry name" value="TRAM"/>
    <property type="match status" value="1"/>
</dbReference>
<dbReference type="Gene3D" id="2.40.50.1070">
    <property type="match status" value="1"/>
</dbReference>
<dbReference type="PANTHER" id="PTHR11061">
    <property type="entry name" value="RNA M5U METHYLTRANSFERASE"/>
    <property type="match status" value="1"/>
</dbReference>